<reference evidence="3 4" key="1">
    <citation type="submission" date="2023-01" db="EMBL/GenBank/DDBJ databases">
        <title>Cultivation and genomic characterization of new, ubiquitous marine nitrite-oxidizing bacteria from the Nitrospirales.</title>
        <authorList>
            <person name="Mueller A.J."/>
            <person name="Daebeler A."/>
            <person name="Herbold C.W."/>
            <person name="Kirkegaard R.H."/>
            <person name="Daims H."/>
        </authorList>
    </citation>
    <scope>NUCLEOTIDE SEQUENCE [LARGE SCALE GENOMIC DNA]</scope>
    <source>
        <strain evidence="3 4">VA</strain>
    </source>
</reference>
<name>A0AA96JYR8_9BACT</name>
<dbReference type="Pfam" id="PF17957">
    <property type="entry name" value="Big_7"/>
    <property type="match status" value="3"/>
</dbReference>
<dbReference type="RefSeq" id="WP_312642994.1">
    <property type="nucleotide sequence ID" value="NZ_CP116967.1"/>
</dbReference>
<feature type="compositionally biased region" description="Low complexity" evidence="1">
    <location>
        <begin position="655"/>
        <end position="670"/>
    </location>
</feature>
<dbReference type="PROSITE" id="PS50853">
    <property type="entry name" value="FN3"/>
    <property type="match status" value="1"/>
</dbReference>
<gene>
    <name evidence="3" type="ORF">PP769_18370</name>
</gene>
<dbReference type="InterPro" id="IPR003961">
    <property type="entry name" value="FN3_dom"/>
</dbReference>
<keyword evidence="4" id="KW-1185">Reference proteome</keyword>
<feature type="domain" description="Fibronectin type-III" evidence="2">
    <location>
        <begin position="1"/>
        <end position="85"/>
    </location>
</feature>
<dbReference type="InterPro" id="IPR036116">
    <property type="entry name" value="FN3_sf"/>
</dbReference>
<feature type="region of interest" description="Disordered" evidence="1">
    <location>
        <begin position="408"/>
        <end position="434"/>
    </location>
</feature>
<evidence type="ECO:0000259" key="2">
    <source>
        <dbReference type="PROSITE" id="PS50853"/>
    </source>
</evidence>
<feature type="region of interest" description="Disordered" evidence="1">
    <location>
        <begin position="65"/>
        <end position="87"/>
    </location>
</feature>
<feature type="compositionally biased region" description="Low complexity" evidence="1">
    <location>
        <begin position="311"/>
        <end position="325"/>
    </location>
</feature>
<dbReference type="KEGG" id="nall:PP769_18370"/>
<evidence type="ECO:0000256" key="1">
    <source>
        <dbReference type="SAM" id="MobiDB-lite"/>
    </source>
</evidence>
<dbReference type="InterPro" id="IPR013783">
    <property type="entry name" value="Ig-like_fold"/>
</dbReference>
<dbReference type="EMBL" id="CP116967">
    <property type="protein sequence ID" value="WNM57914.1"/>
    <property type="molecule type" value="Genomic_DNA"/>
</dbReference>
<dbReference type="Proteomes" id="UP001302719">
    <property type="component" value="Chromosome"/>
</dbReference>
<feature type="compositionally biased region" description="Polar residues" evidence="1">
    <location>
        <begin position="65"/>
        <end position="75"/>
    </location>
</feature>
<sequence>MTWNKNSESDLAGYKVYKRALPSQDFGQPIFSGMPSNPSSPTTTVSGLNGGTTYGFIATAFDTAGNESAPSTEKQISIPTGTSPPPSSALNISNLTVSSGKAYVVSTSGLQAGGTVYIDRNYTFSTVPALIQGAAYIQTANNDKAATNATFLSFTVNQPVSVYVARDVRTTNPSWLNTFTDTGANLVTSDTTLRLFVRSFPAGTISLSGNASSGGSMYSVVVKSDGGTPGDTTAPTVTLTAPNAGTVSGTVTVSATASDNVGVAGVQFRLQGANLGAEDTTNPYSTSWNTTTVPNGSYTLTATARDAAGNTTTSTPRTVTVSNTTTPPPDTTPPTVTLTAPSAGTVSGTVTVSATASDNVGVTGVQFRLQGANLGAEDTTNPYSTSWNTTTVPNGSYTLTAIARDAAGNTTTSASRTVTVSNTTTPPPSPPSSTLSISNLTVASGKTYVVSTSGLQAGGTVYIDRNYTFSTVPALIQGAAYIQTANNDKAATNATFLSFTVNQPVSVYVARDVRTTNPSWLNTFTDTGANLVTSDTTLRLFVRSFPAGTISLSGNASSGGSMYSVVVKSDGGTPGDTTAPTVTLTAPNAGTVSGTVTVSATASDNVGVTGVQFRLQGANLGAEDTTNPYSTSWNTTTVPNGSYTLTAIARDAAGNTTTSASRTVTVSNTTTPPPPPPTSTLNISNLNVSSGKAYVVPTSGIQGGGTIYIDRTYTFTTIPTLIQGAPYIRTANDDKTATNSNFLSFTVNQPVSVYVAHGDRITPKPTWLNTFTDTGANLVTSDTTLSLFVKTFPAGTITLGGNVSSGNAGNDLSMYSVIIKP</sequence>
<feature type="region of interest" description="Disordered" evidence="1">
    <location>
        <begin position="654"/>
        <end position="682"/>
    </location>
</feature>
<organism evidence="3 4">
    <name type="scientific">Candidatus Nitrospira allomarina</name>
    <dbReference type="NCBI Taxonomy" id="3020900"/>
    <lineage>
        <taxon>Bacteria</taxon>
        <taxon>Pseudomonadati</taxon>
        <taxon>Nitrospirota</taxon>
        <taxon>Nitrospiria</taxon>
        <taxon>Nitrospirales</taxon>
        <taxon>Nitrospiraceae</taxon>
        <taxon>Nitrospira</taxon>
    </lineage>
</organism>
<feature type="compositionally biased region" description="Low complexity" evidence="1">
    <location>
        <begin position="410"/>
        <end position="424"/>
    </location>
</feature>
<feature type="region of interest" description="Disordered" evidence="1">
    <location>
        <begin position="307"/>
        <end position="334"/>
    </location>
</feature>
<dbReference type="SUPFAM" id="SSF49265">
    <property type="entry name" value="Fibronectin type III"/>
    <property type="match status" value="1"/>
</dbReference>
<evidence type="ECO:0000313" key="3">
    <source>
        <dbReference type="EMBL" id="WNM57914.1"/>
    </source>
</evidence>
<dbReference type="AlphaFoldDB" id="A0AA96JYR8"/>
<protein>
    <submittedName>
        <fullName evidence="3">Ig-like domain-containing protein</fullName>
    </submittedName>
</protein>
<proteinExistence type="predicted"/>
<dbReference type="Gene3D" id="2.60.40.10">
    <property type="entry name" value="Immunoglobulins"/>
    <property type="match status" value="4"/>
</dbReference>
<evidence type="ECO:0000313" key="4">
    <source>
        <dbReference type="Proteomes" id="UP001302719"/>
    </source>
</evidence>
<accession>A0AA96JYR8</accession>